<dbReference type="Gene3D" id="3.30.565.10">
    <property type="entry name" value="Histidine kinase-like ATPase, C-terminal domain"/>
    <property type="match status" value="1"/>
</dbReference>
<dbReference type="PROSITE" id="PS50109">
    <property type="entry name" value="HIS_KIN"/>
    <property type="match status" value="1"/>
</dbReference>
<dbReference type="Proteomes" id="UP001431776">
    <property type="component" value="Unassembled WGS sequence"/>
</dbReference>
<evidence type="ECO:0000313" key="6">
    <source>
        <dbReference type="EMBL" id="MDI6449921.1"/>
    </source>
</evidence>
<evidence type="ECO:0000313" key="7">
    <source>
        <dbReference type="Proteomes" id="UP001431776"/>
    </source>
</evidence>
<keyword evidence="7" id="KW-1185">Reference proteome</keyword>
<dbReference type="Pfam" id="PF17159">
    <property type="entry name" value="MASE3"/>
    <property type="match status" value="1"/>
</dbReference>
<keyword evidence="4" id="KW-0812">Transmembrane</keyword>
<keyword evidence="2" id="KW-0418">Kinase</keyword>
<feature type="transmembrane region" description="Helical" evidence="4">
    <location>
        <begin position="36"/>
        <end position="58"/>
    </location>
</feature>
<evidence type="ECO:0000256" key="1">
    <source>
        <dbReference type="ARBA" id="ARBA00022679"/>
    </source>
</evidence>
<dbReference type="InterPro" id="IPR005467">
    <property type="entry name" value="His_kinase_dom"/>
</dbReference>
<feature type="transmembrane region" description="Helical" evidence="4">
    <location>
        <begin position="70"/>
        <end position="89"/>
    </location>
</feature>
<dbReference type="SMART" id="SM00387">
    <property type="entry name" value="HATPase_c"/>
    <property type="match status" value="1"/>
</dbReference>
<dbReference type="InterPro" id="IPR011712">
    <property type="entry name" value="Sig_transdc_His_kin_sub3_dim/P"/>
</dbReference>
<keyword evidence="4" id="KW-1133">Transmembrane helix</keyword>
<keyword evidence="1" id="KW-0808">Transferase</keyword>
<feature type="transmembrane region" description="Helical" evidence="4">
    <location>
        <begin position="109"/>
        <end position="126"/>
    </location>
</feature>
<feature type="transmembrane region" description="Helical" evidence="4">
    <location>
        <begin position="202"/>
        <end position="220"/>
    </location>
</feature>
<sequence>MAQEDHRVRIGRTLLALVCWAVVLSALYVLSRHGFLLFHSLVEIASVSVAFAIFLIVWNSREFMQNGYMLFLGAAFLFVGALDLIHTLAYKGMGVFPGHGVNLPTQLWIVARYVESLSFLIAPVFLRRRYNIGWVLLAYAVLSCLILLSIFGGLFPACYDDIGNRLTPFKEISEFIIIGILLAALLALFMDRAAFDPRVLKYISFSIFVTILSEFMFTRYTSPYEGTNAVGHLLKIVAFYFVYKALVEIGLREPYNLLYRELKQRQIDLQEAHDDLEARVRQRTVELSQTVETLQGEAQARMRAEEKILADQVQLRALTAQLLRVEDQERRAIATELHDSVGQILAFIKIEMGELRRAQLPARLAQTVHHVREQVDEAIQQTRTLTFEISPPELYTLGLESALEELTQRFSQERQIECTIQDTDDPKPLSDQMKTLLYRSVRELLVNAAKHARATGVRVTVDRVDQDIRIIVEDNGIGFDTSDLENPSPHRTAGFGLFSIRERLTHMGGAVYIQSDRAKGTKVVLRAPLEDAGRQ</sequence>
<name>A0AAW6U1E1_9BACT</name>
<feature type="domain" description="Histidine kinase" evidence="5">
    <location>
        <begin position="332"/>
        <end position="531"/>
    </location>
</feature>
<dbReference type="Pfam" id="PF07730">
    <property type="entry name" value="HisKA_3"/>
    <property type="match status" value="1"/>
</dbReference>
<proteinExistence type="predicted"/>
<comment type="caution">
    <text evidence="6">The sequence shown here is derived from an EMBL/GenBank/DDBJ whole genome shotgun (WGS) entry which is preliminary data.</text>
</comment>
<dbReference type="AlphaFoldDB" id="A0AAW6U1E1"/>
<evidence type="ECO:0000259" key="5">
    <source>
        <dbReference type="PROSITE" id="PS50109"/>
    </source>
</evidence>
<feature type="transmembrane region" description="Helical" evidence="4">
    <location>
        <begin position="172"/>
        <end position="190"/>
    </location>
</feature>
<organism evidence="6 7">
    <name type="scientific">Anaerobaca lacustris</name>
    <dbReference type="NCBI Taxonomy" id="3044600"/>
    <lineage>
        <taxon>Bacteria</taxon>
        <taxon>Pseudomonadati</taxon>
        <taxon>Planctomycetota</taxon>
        <taxon>Phycisphaerae</taxon>
        <taxon>Sedimentisphaerales</taxon>
        <taxon>Anaerobacaceae</taxon>
        <taxon>Anaerobaca</taxon>
    </lineage>
</organism>
<dbReference type="GO" id="GO:0046983">
    <property type="term" value="F:protein dimerization activity"/>
    <property type="evidence" value="ECO:0007669"/>
    <property type="project" value="InterPro"/>
</dbReference>
<dbReference type="InterPro" id="IPR050482">
    <property type="entry name" value="Sensor_HK_TwoCompSys"/>
</dbReference>
<evidence type="ECO:0000256" key="2">
    <source>
        <dbReference type="ARBA" id="ARBA00022777"/>
    </source>
</evidence>
<accession>A0AAW6U1E1</accession>
<feature type="transmembrane region" description="Helical" evidence="4">
    <location>
        <begin position="133"/>
        <end position="152"/>
    </location>
</feature>
<dbReference type="SUPFAM" id="SSF55874">
    <property type="entry name" value="ATPase domain of HSP90 chaperone/DNA topoisomerase II/histidine kinase"/>
    <property type="match status" value="1"/>
</dbReference>
<dbReference type="EMBL" id="JASCXX010000014">
    <property type="protein sequence ID" value="MDI6449921.1"/>
    <property type="molecule type" value="Genomic_DNA"/>
</dbReference>
<keyword evidence="4" id="KW-0472">Membrane</keyword>
<dbReference type="CDD" id="cd16917">
    <property type="entry name" value="HATPase_UhpB-NarQ-NarX-like"/>
    <property type="match status" value="1"/>
</dbReference>
<dbReference type="PANTHER" id="PTHR24421">
    <property type="entry name" value="NITRATE/NITRITE SENSOR PROTEIN NARX-RELATED"/>
    <property type="match status" value="1"/>
</dbReference>
<dbReference type="Gene3D" id="1.20.5.1930">
    <property type="match status" value="1"/>
</dbReference>
<evidence type="ECO:0000256" key="4">
    <source>
        <dbReference type="SAM" id="Phobius"/>
    </source>
</evidence>
<dbReference type="Pfam" id="PF02518">
    <property type="entry name" value="HATPase_c"/>
    <property type="match status" value="1"/>
</dbReference>
<dbReference type="GO" id="GO:0000155">
    <property type="term" value="F:phosphorelay sensor kinase activity"/>
    <property type="evidence" value="ECO:0007669"/>
    <property type="project" value="InterPro"/>
</dbReference>
<reference evidence="6" key="1">
    <citation type="submission" date="2023-05" db="EMBL/GenBank/DDBJ databases">
        <title>Anaerotaeda fermentans gen. nov., sp. nov., a novel anaerobic planctomycete of the new family within the order Sedimentisphaerales isolated from Taman Peninsula, Russia.</title>
        <authorList>
            <person name="Khomyakova M.A."/>
            <person name="Merkel A.Y."/>
            <person name="Slobodkin A.I."/>
        </authorList>
    </citation>
    <scope>NUCLEOTIDE SEQUENCE</scope>
    <source>
        <strain evidence="6">M17dextr</strain>
    </source>
</reference>
<dbReference type="InterPro" id="IPR036890">
    <property type="entry name" value="HATPase_C_sf"/>
</dbReference>
<gene>
    <name evidence="6" type="ORF">QJ522_12755</name>
</gene>
<feature type="transmembrane region" description="Helical" evidence="4">
    <location>
        <begin position="12"/>
        <end position="30"/>
    </location>
</feature>
<dbReference type="PANTHER" id="PTHR24421:SF58">
    <property type="entry name" value="SIGNAL TRANSDUCTION HISTIDINE-PROTEIN KINASE_PHOSPHATASE UHPB"/>
    <property type="match status" value="1"/>
</dbReference>
<keyword evidence="3" id="KW-0902">Two-component regulatory system</keyword>
<dbReference type="InterPro" id="IPR003594">
    <property type="entry name" value="HATPase_dom"/>
</dbReference>
<dbReference type="RefSeq" id="WP_349245331.1">
    <property type="nucleotide sequence ID" value="NZ_JASCXX010000014.1"/>
</dbReference>
<evidence type="ECO:0000256" key="3">
    <source>
        <dbReference type="ARBA" id="ARBA00023012"/>
    </source>
</evidence>
<feature type="transmembrane region" description="Helical" evidence="4">
    <location>
        <begin position="232"/>
        <end position="251"/>
    </location>
</feature>
<dbReference type="GO" id="GO:0016020">
    <property type="term" value="C:membrane"/>
    <property type="evidence" value="ECO:0007669"/>
    <property type="project" value="InterPro"/>
</dbReference>
<protein>
    <submittedName>
        <fullName evidence="6">MASE3 domain-containing protein</fullName>
    </submittedName>
</protein>
<dbReference type="InterPro" id="IPR033425">
    <property type="entry name" value="MASE3"/>
</dbReference>